<reference evidence="6" key="2">
    <citation type="submission" date="2010-07" db="EMBL/GenBank/DDBJ databases">
        <authorList>
            <consortium name="The Broad Institute Genome Sequencing Platform"/>
            <consortium name="Broad Institute Genome Sequencing Center for Infectious Disease"/>
            <person name="Ma L.-J."/>
            <person name="Dead R."/>
            <person name="Young S."/>
            <person name="Zeng Q."/>
            <person name="Koehrsen M."/>
            <person name="Alvarado L."/>
            <person name="Berlin A."/>
            <person name="Chapman S.B."/>
            <person name="Chen Z."/>
            <person name="Freedman E."/>
            <person name="Gellesch M."/>
            <person name="Goldberg J."/>
            <person name="Griggs A."/>
            <person name="Gujja S."/>
            <person name="Heilman E.R."/>
            <person name="Heiman D."/>
            <person name="Hepburn T."/>
            <person name="Howarth C."/>
            <person name="Jen D."/>
            <person name="Larson L."/>
            <person name="Mehta T."/>
            <person name="Neiman D."/>
            <person name="Pearson M."/>
            <person name="Roberts A."/>
            <person name="Saif S."/>
            <person name="Shea T."/>
            <person name="Shenoy N."/>
            <person name="Sisk P."/>
            <person name="Stolte C."/>
            <person name="Sykes S."/>
            <person name="Walk T."/>
            <person name="White J."/>
            <person name="Yandava C."/>
            <person name="Haas B."/>
            <person name="Nusbaum C."/>
            <person name="Birren B."/>
        </authorList>
    </citation>
    <scope>NUCLEOTIDE SEQUENCE</scope>
    <source>
        <strain evidence="6">R3-111a-1</strain>
    </source>
</reference>
<feature type="transmembrane region" description="Helical" evidence="5">
    <location>
        <begin position="191"/>
        <end position="213"/>
    </location>
</feature>
<evidence type="ECO:0000256" key="2">
    <source>
        <dbReference type="ARBA" id="ARBA00022692"/>
    </source>
</evidence>
<dbReference type="GO" id="GO:0000324">
    <property type="term" value="C:fungal-type vacuole"/>
    <property type="evidence" value="ECO:0007669"/>
    <property type="project" value="TreeGrafter"/>
</dbReference>
<dbReference type="AlphaFoldDB" id="J3P3T2"/>
<feature type="transmembrane region" description="Helical" evidence="5">
    <location>
        <begin position="107"/>
        <end position="130"/>
    </location>
</feature>
<keyword evidence="3 5" id="KW-1133">Transmembrane helix</keyword>
<keyword evidence="2 5" id="KW-0812">Transmembrane</keyword>
<keyword evidence="8" id="KW-1185">Reference proteome</keyword>
<dbReference type="PANTHER" id="PTHR31465">
    <property type="entry name" value="PROTEIN RTA1-RELATED"/>
    <property type="match status" value="1"/>
</dbReference>
<dbReference type="EnsemblFungi" id="EJT74326">
    <property type="protein sequence ID" value="EJT74326"/>
    <property type="gene ID" value="GGTG_08167"/>
</dbReference>
<dbReference type="RefSeq" id="XP_009224270.1">
    <property type="nucleotide sequence ID" value="XM_009226006.1"/>
</dbReference>
<dbReference type="HOGENOM" id="CLU_033465_6_1_1"/>
<name>J3P3T2_GAET3</name>
<accession>J3P3T2</accession>
<sequence length="271" mass="28844">MSTQPTAPGVPGGGMPPAPRYPFVVFGPGANCTLELCPVEMSVYGYRPSLAANYAFIASFALAGAAHLALGLRTRSWWLMGAMCAGCVVCILGYVGRIMLYYNPWSFAGFMVQIVLVGSGPVFFCAAIYVTLYKLIIFLDPTLSRLPPRSYIWTFLFCDVVALVLQATGGGLSTSTGGRSQAGVDMGLAGLAFQVATMLAFSASLADYLVRYLRSPGRPPLGARLRVFLFALGVATALILGRSAYRVEELSKGYSGPSIRNESLFIGLEGV</sequence>
<dbReference type="InterPro" id="IPR007568">
    <property type="entry name" value="RTA1"/>
</dbReference>
<feature type="transmembrane region" description="Helical" evidence="5">
    <location>
        <begin position="151"/>
        <end position="171"/>
    </location>
</feature>
<dbReference type="STRING" id="644352.J3P3T2"/>
<feature type="transmembrane region" description="Helical" evidence="5">
    <location>
        <begin position="225"/>
        <end position="245"/>
    </location>
</feature>
<keyword evidence="4 5" id="KW-0472">Membrane</keyword>
<reference evidence="7" key="5">
    <citation type="submission" date="2018-04" db="UniProtKB">
        <authorList>
            <consortium name="EnsemblFungi"/>
        </authorList>
    </citation>
    <scope>IDENTIFICATION</scope>
    <source>
        <strain evidence="7">R3-111a-1</strain>
    </source>
</reference>
<reference evidence="7" key="4">
    <citation type="journal article" date="2015" name="G3 (Bethesda)">
        <title>Genome sequences of three phytopathogenic species of the Magnaporthaceae family of fungi.</title>
        <authorList>
            <person name="Okagaki L.H."/>
            <person name="Nunes C.C."/>
            <person name="Sailsbery J."/>
            <person name="Clay B."/>
            <person name="Brown D."/>
            <person name="John T."/>
            <person name="Oh Y."/>
            <person name="Young N."/>
            <person name="Fitzgerald M."/>
            <person name="Haas B.J."/>
            <person name="Zeng Q."/>
            <person name="Young S."/>
            <person name="Adiconis X."/>
            <person name="Fan L."/>
            <person name="Levin J.Z."/>
            <person name="Mitchell T.K."/>
            <person name="Okubara P.A."/>
            <person name="Farman M.L."/>
            <person name="Kohn L.M."/>
            <person name="Birren B."/>
            <person name="Ma L.-J."/>
            <person name="Dean R.A."/>
        </authorList>
    </citation>
    <scope>NUCLEOTIDE SEQUENCE</scope>
    <source>
        <strain evidence="7">R3-111a-1</strain>
    </source>
</reference>
<evidence type="ECO:0008006" key="9">
    <source>
        <dbReference type="Google" id="ProtNLM"/>
    </source>
</evidence>
<dbReference type="Proteomes" id="UP000006039">
    <property type="component" value="Unassembled WGS sequence"/>
</dbReference>
<evidence type="ECO:0000313" key="6">
    <source>
        <dbReference type="EMBL" id="EJT74326.1"/>
    </source>
</evidence>
<gene>
    <name evidence="7" type="primary">20348625</name>
    <name evidence="6" type="ORF">GGTG_08167</name>
</gene>
<feature type="transmembrane region" description="Helical" evidence="5">
    <location>
        <begin position="51"/>
        <end position="70"/>
    </location>
</feature>
<organism evidence="6">
    <name type="scientific">Gaeumannomyces tritici (strain R3-111a-1)</name>
    <name type="common">Wheat and barley take-all root rot fungus</name>
    <name type="synonym">Gaeumannomyces graminis var. tritici</name>
    <dbReference type="NCBI Taxonomy" id="644352"/>
    <lineage>
        <taxon>Eukaryota</taxon>
        <taxon>Fungi</taxon>
        <taxon>Dikarya</taxon>
        <taxon>Ascomycota</taxon>
        <taxon>Pezizomycotina</taxon>
        <taxon>Sordariomycetes</taxon>
        <taxon>Sordariomycetidae</taxon>
        <taxon>Magnaporthales</taxon>
        <taxon>Magnaporthaceae</taxon>
        <taxon>Gaeumannomyces</taxon>
    </lineage>
</organism>
<evidence type="ECO:0000256" key="4">
    <source>
        <dbReference type="ARBA" id="ARBA00023136"/>
    </source>
</evidence>
<comment type="subcellular location">
    <subcellularLocation>
        <location evidence="1">Membrane</location>
        <topology evidence="1">Multi-pass membrane protein</topology>
    </subcellularLocation>
</comment>
<evidence type="ECO:0000256" key="1">
    <source>
        <dbReference type="ARBA" id="ARBA00004141"/>
    </source>
</evidence>
<evidence type="ECO:0000256" key="5">
    <source>
        <dbReference type="SAM" id="Phobius"/>
    </source>
</evidence>
<dbReference type="OrthoDB" id="4521223at2759"/>
<feature type="transmembrane region" description="Helical" evidence="5">
    <location>
        <begin position="77"/>
        <end position="95"/>
    </location>
</feature>
<dbReference type="PANTHER" id="PTHR31465:SF9">
    <property type="entry name" value="SPHINGOID LONG-CHAIN BASE TRANSPORTER RSB1"/>
    <property type="match status" value="1"/>
</dbReference>
<dbReference type="VEuPathDB" id="FungiDB:GGTG_08167"/>
<proteinExistence type="predicted"/>
<reference evidence="6" key="3">
    <citation type="submission" date="2010-09" db="EMBL/GenBank/DDBJ databases">
        <title>Annotation of Gaeumannomyces graminis var. tritici R3-111a-1.</title>
        <authorList>
            <consortium name="The Broad Institute Genome Sequencing Platform"/>
            <person name="Ma L.-J."/>
            <person name="Dead R."/>
            <person name="Young S.K."/>
            <person name="Zeng Q."/>
            <person name="Gargeya S."/>
            <person name="Fitzgerald M."/>
            <person name="Haas B."/>
            <person name="Abouelleil A."/>
            <person name="Alvarado L."/>
            <person name="Arachchi H.M."/>
            <person name="Berlin A."/>
            <person name="Brown A."/>
            <person name="Chapman S.B."/>
            <person name="Chen Z."/>
            <person name="Dunbar C."/>
            <person name="Freedman E."/>
            <person name="Gearin G."/>
            <person name="Gellesch M."/>
            <person name="Goldberg J."/>
            <person name="Griggs A."/>
            <person name="Gujja S."/>
            <person name="Heiman D."/>
            <person name="Howarth C."/>
            <person name="Larson L."/>
            <person name="Lui A."/>
            <person name="MacDonald P.J.P."/>
            <person name="Mehta T."/>
            <person name="Montmayeur A."/>
            <person name="Murphy C."/>
            <person name="Neiman D."/>
            <person name="Pearson M."/>
            <person name="Priest M."/>
            <person name="Roberts A."/>
            <person name="Saif S."/>
            <person name="Shea T."/>
            <person name="Shenoy N."/>
            <person name="Sisk P."/>
            <person name="Stolte C."/>
            <person name="Sykes S."/>
            <person name="Yandava C."/>
            <person name="Wortman J."/>
            <person name="Nusbaum C."/>
            <person name="Birren B."/>
        </authorList>
    </citation>
    <scope>NUCLEOTIDE SEQUENCE</scope>
    <source>
        <strain evidence="6">R3-111a-1</strain>
    </source>
</reference>
<dbReference type="GeneID" id="20348625"/>
<reference evidence="8" key="1">
    <citation type="submission" date="2010-07" db="EMBL/GenBank/DDBJ databases">
        <title>The genome sequence of Gaeumannomyces graminis var. tritici strain R3-111a-1.</title>
        <authorList>
            <consortium name="The Broad Institute Genome Sequencing Platform"/>
            <person name="Ma L.-J."/>
            <person name="Dead R."/>
            <person name="Young S."/>
            <person name="Zeng Q."/>
            <person name="Koehrsen M."/>
            <person name="Alvarado L."/>
            <person name="Berlin A."/>
            <person name="Chapman S.B."/>
            <person name="Chen Z."/>
            <person name="Freedman E."/>
            <person name="Gellesch M."/>
            <person name="Goldberg J."/>
            <person name="Griggs A."/>
            <person name="Gujja S."/>
            <person name="Heilman E.R."/>
            <person name="Heiman D."/>
            <person name="Hepburn T."/>
            <person name="Howarth C."/>
            <person name="Jen D."/>
            <person name="Larson L."/>
            <person name="Mehta T."/>
            <person name="Neiman D."/>
            <person name="Pearson M."/>
            <person name="Roberts A."/>
            <person name="Saif S."/>
            <person name="Shea T."/>
            <person name="Shenoy N."/>
            <person name="Sisk P."/>
            <person name="Stolte C."/>
            <person name="Sykes S."/>
            <person name="Walk T."/>
            <person name="White J."/>
            <person name="Yandava C."/>
            <person name="Haas B."/>
            <person name="Nusbaum C."/>
            <person name="Birren B."/>
        </authorList>
    </citation>
    <scope>NUCLEOTIDE SEQUENCE [LARGE SCALE GENOMIC DNA]</scope>
    <source>
        <strain evidence="8">R3-111a-1</strain>
    </source>
</reference>
<dbReference type="Pfam" id="PF04479">
    <property type="entry name" value="RTA1"/>
    <property type="match status" value="1"/>
</dbReference>
<evidence type="ECO:0000256" key="3">
    <source>
        <dbReference type="ARBA" id="ARBA00022989"/>
    </source>
</evidence>
<dbReference type="eggNOG" id="ENOG502SM17">
    <property type="taxonomic scope" value="Eukaryota"/>
</dbReference>
<dbReference type="EMBL" id="GL385398">
    <property type="protein sequence ID" value="EJT74326.1"/>
    <property type="molecule type" value="Genomic_DNA"/>
</dbReference>
<dbReference type="GO" id="GO:0005886">
    <property type="term" value="C:plasma membrane"/>
    <property type="evidence" value="ECO:0007669"/>
    <property type="project" value="TreeGrafter"/>
</dbReference>
<evidence type="ECO:0000313" key="8">
    <source>
        <dbReference type="Proteomes" id="UP000006039"/>
    </source>
</evidence>
<protein>
    <recommendedName>
        <fullName evidence="9">Parasitic phase-specific protein PSP-1</fullName>
    </recommendedName>
</protein>
<evidence type="ECO:0000313" key="7">
    <source>
        <dbReference type="EnsemblFungi" id="EJT74326"/>
    </source>
</evidence>